<sequence length="183" mass="19565">MKPFKEADRFASRLRALRQRADYSYEVLAQKTGVSRSSLHRYCAGTSVPKDYGPVHRIAVVCGAAPTELRELHRFWALADAERAGDDPVEAEEERTEGVESSGPVPEAAPVGLPDPSPGPAPDASPAPVRSRGRRRLVVTSTVTALVLALVAWRGSTFSTGAGTRTAADGRRCSRRRAGPSSA</sequence>
<dbReference type="SUPFAM" id="SSF47413">
    <property type="entry name" value="lambda repressor-like DNA-binding domains"/>
    <property type="match status" value="1"/>
</dbReference>
<dbReference type="InterPro" id="IPR010982">
    <property type="entry name" value="Lambda_DNA-bd_dom_sf"/>
</dbReference>
<keyword evidence="4" id="KW-1185">Reference proteome</keyword>
<evidence type="ECO:0000259" key="2">
    <source>
        <dbReference type="PROSITE" id="PS50943"/>
    </source>
</evidence>
<feature type="domain" description="HTH cro/C1-type" evidence="2">
    <location>
        <begin position="14"/>
        <end position="69"/>
    </location>
</feature>
<dbReference type="SMART" id="SM00530">
    <property type="entry name" value="HTH_XRE"/>
    <property type="match status" value="1"/>
</dbReference>
<feature type="compositionally biased region" description="Basic residues" evidence="1">
    <location>
        <begin position="173"/>
        <end position="183"/>
    </location>
</feature>
<evidence type="ECO:0000256" key="1">
    <source>
        <dbReference type="SAM" id="MobiDB-lite"/>
    </source>
</evidence>
<evidence type="ECO:0000313" key="3">
    <source>
        <dbReference type="EMBL" id="MFC5239585.1"/>
    </source>
</evidence>
<feature type="region of interest" description="Disordered" evidence="1">
    <location>
        <begin position="83"/>
        <end position="134"/>
    </location>
</feature>
<gene>
    <name evidence="3" type="ORF">ACFPWV_06630</name>
</gene>
<accession>A0ABW0DPE5</accession>
<reference evidence="4" key="1">
    <citation type="journal article" date="2019" name="Int. J. Syst. Evol. Microbiol.">
        <title>The Global Catalogue of Microorganisms (GCM) 10K type strain sequencing project: providing services to taxonomists for standard genome sequencing and annotation.</title>
        <authorList>
            <consortium name="The Broad Institute Genomics Platform"/>
            <consortium name="The Broad Institute Genome Sequencing Center for Infectious Disease"/>
            <person name="Wu L."/>
            <person name="Ma J."/>
        </authorList>
    </citation>
    <scope>NUCLEOTIDE SEQUENCE [LARGE SCALE GENOMIC DNA]</scope>
    <source>
        <strain evidence="4">CGMCC 4.7131</strain>
    </source>
</reference>
<feature type="region of interest" description="Disordered" evidence="1">
    <location>
        <begin position="159"/>
        <end position="183"/>
    </location>
</feature>
<name>A0ABW0DPE5_9ACTN</name>
<organism evidence="3 4">
    <name type="scientific">Streptomyces atrovirens</name>
    <dbReference type="NCBI Taxonomy" id="285556"/>
    <lineage>
        <taxon>Bacteria</taxon>
        <taxon>Bacillati</taxon>
        <taxon>Actinomycetota</taxon>
        <taxon>Actinomycetes</taxon>
        <taxon>Kitasatosporales</taxon>
        <taxon>Streptomycetaceae</taxon>
        <taxon>Streptomyces</taxon>
    </lineage>
</organism>
<dbReference type="Pfam" id="PF13560">
    <property type="entry name" value="HTH_31"/>
    <property type="match status" value="1"/>
</dbReference>
<feature type="compositionally biased region" description="Pro residues" evidence="1">
    <location>
        <begin position="113"/>
        <end position="125"/>
    </location>
</feature>
<evidence type="ECO:0000313" key="4">
    <source>
        <dbReference type="Proteomes" id="UP001596035"/>
    </source>
</evidence>
<dbReference type="PROSITE" id="PS50943">
    <property type="entry name" value="HTH_CROC1"/>
    <property type="match status" value="1"/>
</dbReference>
<dbReference type="InterPro" id="IPR001387">
    <property type="entry name" value="Cro/C1-type_HTH"/>
</dbReference>
<dbReference type="EMBL" id="JBHSKN010000007">
    <property type="protein sequence ID" value="MFC5239585.1"/>
    <property type="molecule type" value="Genomic_DNA"/>
</dbReference>
<proteinExistence type="predicted"/>
<dbReference type="RefSeq" id="WP_344566430.1">
    <property type="nucleotide sequence ID" value="NZ_BAAATG010000050.1"/>
</dbReference>
<dbReference type="Proteomes" id="UP001596035">
    <property type="component" value="Unassembled WGS sequence"/>
</dbReference>
<comment type="caution">
    <text evidence="3">The sequence shown here is derived from an EMBL/GenBank/DDBJ whole genome shotgun (WGS) entry which is preliminary data.</text>
</comment>
<protein>
    <submittedName>
        <fullName evidence="3">Helix-turn-helix domain-containing protein</fullName>
    </submittedName>
</protein>
<dbReference type="CDD" id="cd00093">
    <property type="entry name" value="HTH_XRE"/>
    <property type="match status" value="1"/>
</dbReference>
<dbReference type="Gene3D" id="1.10.260.40">
    <property type="entry name" value="lambda repressor-like DNA-binding domains"/>
    <property type="match status" value="1"/>
</dbReference>